<reference evidence="1" key="1">
    <citation type="submission" date="2014-09" db="EMBL/GenBank/DDBJ databases">
        <authorList>
            <person name="Magalhaes I.L.F."/>
            <person name="Oliveira U."/>
            <person name="Santos F.R."/>
            <person name="Vidigal T.H.D.A."/>
            <person name="Brescovit A.D."/>
            <person name="Santos A.J."/>
        </authorList>
    </citation>
    <scope>NUCLEOTIDE SEQUENCE</scope>
    <source>
        <tissue evidence="1">Shoot tissue taken approximately 20 cm above the soil surface</tissue>
    </source>
</reference>
<evidence type="ECO:0000313" key="1">
    <source>
        <dbReference type="EMBL" id="JAD46205.1"/>
    </source>
</evidence>
<accession>A0A0A9AB50</accession>
<organism evidence="1">
    <name type="scientific">Arundo donax</name>
    <name type="common">Giant reed</name>
    <name type="synonym">Donax arundinaceus</name>
    <dbReference type="NCBI Taxonomy" id="35708"/>
    <lineage>
        <taxon>Eukaryota</taxon>
        <taxon>Viridiplantae</taxon>
        <taxon>Streptophyta</taxon>
        <taxon>Embryophyta</taxon>
        <taxon>Tracheophyta</taxon>
        <taxon>Spermatophyta</taxon>
        <taxon>Magnoliopsida</taxon>
        <taxon>Liliopsida</taxon>
        <taxon>Poales</taxon>
        <taxon>Poaceae</taxon>
        <taxon>PACMAD clade</taxon>
        <taxon>Arundinoideae</taxon>
        <taxon>Arundineae</taxon>
        <taxon>Arundo</taxon>
    </lineage>
</organism>
<reference evidence="1" key="2">
    <citation type="journal article" date="2015" name="Data Brief">
        <title>Shoot transcriptome of the giant reed, Arundo donax.</title>
        <authorList>
            <person name="Barrero R.A."/>
            <person name="Guerrero F.D."/>
            <person name="Moolhuijzen P."/>
            <person name="Goolsby J.A."/>
            <person name="Tidwell J."/>
            <person name="Bellgard S.E."/>
            <person name="Bellgard M.I."/>
        </authorList>
    </citation>
    <scope>NUCLEOTIDE SEQUENCE</scope>
    <source>
        <tissue evidence="1">Shoot tissue taken approximately 20 cm above the soil surface</tissue>
    </source>
</reference>
<dbReference type="AlphaFoldDB" id="A0A0A9AB50"/>
<name>A0A0A9AB50_ARUDO</name>
<sequence length="30" mass="3231">MQGMGSDSPLAGLSCCGAKLKMKHFCRFLL</sequence>
<protein>
    <submittedName>
        <fullName evidence="1">Uncharacterized protein</fullName>
    </submittedName>
</protein>
<proteinExistence type="predicted"/>
<dbReference type="EMBL" id="GBRH01251690">
    <property type="protein sequence ID" value="JAD46205.1"/>
    <property type="molecule type" value="Transcribed_RNA"/>
</dbReference>